<name>A0A2U0TA30_9PAST</name>
<evidence type="ECO:0000313" key="4">
    <source>
        <dbReference type="Proteomes" id="UP000245909"/>
    </source>
</evidence>
<sequence>MNAFKLTNFAILVAILTACSTTNINSQSQVNLPSQFEYAQGNTTAAELKKWWDEWQDLQLTQLIEQGLSHNLDIALAKARLQEAMANSDYADSDRGINIGANANLGGSVSKVNTDIINTSTTRAGTGSVGFRASWEPDFFGQKRSDADAAKAIALSQQQQVYATQLLISSQITDNYLRIFAIEQQRKIVANTLTQLKQLQQYINGRFQSGQASAYEVNEINSQISGLDAKQATLKAQRDRFQRNIAVLIGQTPQGFKINIAQNNPLLHIPQAPKGLYPSDLISNRPDIQAHAEQVKAYSAKLASAKADLYPRFDINFLGQAGRIEVNNDLSHLSGLGGLISAGVQLPIFTNGRIQANIDASDARLKGALIEYDKSLLNALAEVDTAYQMQYSLSQQTRLLQKAYAQSNQRAKDAETLFKYGKQTLDTALRAKISALDYQQQLVQSQLEQAQNLVGLYKALGAGWQK</sequence>
<reference evidence="3 4" key="1">
    <citation type="submission" date="2018-05" db="EMBL/GenBank/DDBJ databases">
        <title>Genomic Encyclopedia of Type Strains, Phase IV (KMG-IV): sequencing the most valuable type-strain genomes for metagenomic binning, comparative biology and taxonomic classification.</title>
        <authorList>
            <person name="Goeker M."/>
        </authorList>
    </citation>
    <scope>NUCLEOTIDE SEQUENCE [LARGE SCALE GENOMIC DNA]</scope>
    <source>
        <strain evidence="3 4">DSM 22999</strain>
    </source>
</reference>
<dbReference type="Gene3D" id="2.20.200.10">
    <property type="entry name" value="Outer membrane efflux proteins (OEP)"/>
    <property type="match status" value="1"/>
</dbReference>
<dbReference type="GO" id="GO:0016020">
    <property type="term" value="C:membrane"/>
    <property type="evidence" value="ECO:0007669"/>
    <property type="project" value="InterPro"/>
</dbReference>
<organism evidence="3 4">
    <name type="scientific">Alitibacter langaaensis DSM 22999</name>
    <dbReference type="NCBI Taxonomy" id="1122935"/>
    <lineage>
        <taxon>Bacteria</taxon>
        <taxon>Pseudomonadati</taxon>
        <taxon>Pseudomonadota</taxon>
        <taxon>Gammaproteobacteria</taxon>
        <taxon>Pasteurellales</taxon>
        <taxon>Pasteurellaceae</taxon>
        <taxon>Alitibacter</taxon>
    </lineage>
</organism>
<keyword evidence="2" id="KW-0732">Signal</keyword>
<feature type="signal peptide" evidence="2">
    <location>
        <begin position="1"/>
        <end position="20"/>
    </location>
</feature>
<dbReference type="Gene3D" id="1.20.1600.10">
    <property type="entry name" value="Outer membrane efflux proteins (OEP)"/>
    <property type="match status" value="1"/>
</dbReference>
<accession>A0A2U0TA30</accession>
<proteinExistence type="inferred from homology"/>
<keyword evidence="4" id="KW-1185">Reference proteome</keyword>
<comment type="caution">
    <text evidence="3">The sequence shown here is derived from an EMBL/GenBank/DDBJ whole genome shotgun (WGS) entry which is preliminary data.</text>
</comment>
<dbReference type="NCBIfam" id="TIGR01845">
    <property type="entry name" value="outer_NodT"/>
    <property type="match status" value="1"/>
</dbReference>
<evidence type="ECO:0000313" key="3">
    <source>
        <dbReference type="EMBL" id="PVX40465.1"/>
    </source>
</evidence>
<dbReference type="SUPFAM" id="SSF56954">
    <property type="entry name" value="Outer membrane efflux proteins (OEP)"/>
    <property type="match status" value="1"/>
</dbReference>
<dbReference type="PANTHER" id="PTHR30203:SF30">
    <property type="entry name" value="OUTER MEMBRANE PROTEIN-RELATED"/>
    <property type="match status" value="1"/>
</dbReference>
<dbReference type="PANTHER" id="PTHR30203">
    <property type="entry name" value="OUTER MEMBRANE CATION EFFLUX PROTEIN"/>
    <property type="match status" value="1"/>
</dbReference>
<dbReference type="InterPro" id="IPR003423">
    <property type="entry name" value="OMP_efflux"/>
</dbReference>
<protein>
    <submittedName>
        <fullName evidence="3">NodT family efflux transporter outer membrane factor (OMF) lipoprotein</fullName>
    </submittedName>
</protein>
<keyword evidence="2 3" id="KW-0449">Lipoprotein</keyword>
<dbReference type="Pfam" id="PF02321">
    <property type="entry name" value="OEP"/>
    <property type="match status" value="2"/>
</dbReference>
<comment type="similarity">
    <text evidence="1 2">Belongs to the outer membrane factor (OMF) (TC 1.B.17) family.</text>
</comment>
<evidence type="ECO:0000256" key="1">
    <source>
        <dbReference type="ARBA" id="ARBA00007613"/>
    </source>
</evidence>
<dbReference type="PROSITE" id="PS51257">
    <property type="entry name" value="PROKAR_LIPOPROTEIN"/>
    <property type="match status" value="1"/>
</dbReference>
<dbReference type="GO" id="GO:0015562">
    <property type="term" value="F:efflux transmembrane transporter activity"/>
    <property type="evidence" value="ECO:0007669"/>
    <property type="project" value="InterPro"/>
</dbReference>
<dbReference type="Proteomes" id="UP000245909">
    <property type="component" value="Unassembled WGS sequence"/>
</dbReference>
<dbReference type="AlphaFoldDB" id="A0A2U0TA30"/>
<evidence type="ECO:0000256" key="2">
    <source>
        <dbReference type="RuleBase" id="RU362097"/>
    </source>
</evidence>
<dbReference type="RefSeq" id="WP_116631345.1">
    <property type="nucleotide sequence ID" value="NZ_QENU01000003.1"/>
</dbReference>
<dbReference type="InterPro" id="IPR010131">
    <property type="entry name" value="MdtP/NodT-like"/>
</dbReference>
<feature type="chain" id="PRO_5015369046" evidence="2">
    <location>
        <begin position="21"/>
        <end position="466"/>
    </location>
</feature>
<keyword evidence="2" id="KW-0472">Membrane</keyword>
<keyword evidence="2" id="KW-0812">Transmembrane</keyword>
<gene>
    <name evidence="3" type="ORF">C8D76_10332</name>
</gene>
<dbReference type="OrthoDB" id="9770517at2"/>
<dbReference type="EMBL" id="QENU01000003">
    <property type="protein sequence ID" value="PVX40465.1"/>
    <property type="molecule type" value="Genomic_DNA"/>
</dbReference>